<accession>A0A7W9KE28</accession>
<sequence length="29" mass="3071">MMGFYLVAVVVVGVLGAFWAGRSPDATKK</sequence>
<evidence type="ECO:0000313" key="1">
    <source>
        <dbReference type="EMBL" id="MBB5890836.1"/>
    </source>
</evidence>
<dbReference type="AlphaFoldDB" id="A0A7W9KE28"/>
<dbReference type="Proteomes" id="UP000585638">
    <property type="component" value="Unassembled WGS sequence"/>
</dbReference>
<comment type="caution">
    <text evidence="1">The sequence shown here is derived from an EMBL/GenBank/DDBJ whole genome shotgun (WGS) entry which is preliminary data.</text>
</comment>
<name>A0A7W9KE28_9PSEU</name>
<proteinExistence type="predicted"/>
<keyword evidence="2" id="KW-1185">Reference proteome</keyword>
<evidence type="ECO:0000313" key="2">
    <source>
        <dbReference type="Proteomes" id="UP000585638"/>
    </source>
</evidence>
<gene>
    <name evidence="1" type="ORF">BJ998_002032</name>
</gene>
<protein>
    <submittedName>
        <fullName evidence="1">Uncharacterized protein</fullName>
    </submittedName>
</protein>
<organism evidence="1 2">
    <name type="scientific">Kutzneria kofuensis</name>
    <dbReference type="NCBI Taxonomy" id="103725"/>
    <lineage>
        <taxon>Bacteria</taxon>
        <taxon>Bacillati</taxon>
        <taxon>Actinomycetota</taxon>
        <taxon>Actinomycetes</taxon>
        <taxon>Pseudonocardiales</taxon>
        <taxon>Pseudonocardiaceae</taxon>
        <taxon>Kutzneria</taxon>
    </lineage>
</organism>
<reference evidence="1 2" key="1">
    <citation type="submission" date="2020-08" db="EMBL/GenBank/DDBJ databases">
        <title>Sequencing the genomes of 1000 actinobacteria strains.</title>
        <authorList>
            <person name="Klenk H.-P."/>
        </authorList>
    </citation>
    <scope>NUCLEOTIDE SEQUENCE [LARGE SCALE GENOMIC DNA]</scope>
    <source>
        <strain evidence="1 2">DSM 43851</strain>
    </source>
</reference>
<dbReference type="EMBL" id="JACHIR010000001">
    <property type="protein sequence ID" value="MBB5890836.1"/>
    <property type="molecule type" value="Genomic_DNA"/>
</dbReference>